<dbReference type="InterPro" id="IPR029058">
    <property type="entry name" value="AB_hydrolase_fold"/>
</dbReference>
<accession>A0A5N5HUS9</accession>
<reference evidence="1 2" key="3">
    <citation type="submission" date="2019-11" db="EMBL/GenBank/DDBJ databases">
        <title>A de novo genome assembly of a pear dwarfing rootstock.</title>
        <authorList>
            <person name="Wang F."/>
            <person name="Wang J."/>
            <person name="Li S."/>
            <person name="Zhang Y."/>
            <person name="Fang M."/>
            <person name="Ma L."/>
            <person name="Zhao Y."/>
            <person name="Jiang S."/>
        </authorList>
    </citation>
    <scope>NUCLEOTIDE SEQUENCE [LARGE SCALE GENOMIC DNA]</scope>
    <source>
        <strain evidence="1">S2</strain>
        <tissue evidence="1">Leaf</tissue>
    </source>
</reference>
<sequence>MPGQCFCPCFDFEHDNRTSSQTEVEVEPVLLVSGIGGSILHSRRRKLGFDTRVWVRILLADLGFKKKLWSIYNPQTGYTETLDKETEIVVPDDDYGLYAIDILDPSWFVKLIRLKEVYQFHDMIDMLVECGYKKGTTLFGYGYDFRQSSRIDKSIEGLKVKLETTYKASGGRKVNIISHSMGGLLVTCFMSLHTDVFSKYVSKWICIACPFQGAPGCINDSLLTGLQFVEGLGSYFFVSRWTMHQLVWRNKSTDGETLVDLESYGPIESIPLFDEALKYNELSYDGETVAVPFNYSILRWAAETRQVLNSAKLPDGVSFYNVYGTSFDTPFDVCYGSETAPIQDLSEICHSIPQYSYVDGDETVPAESAKADGFAAVERVAIAARHRELLRDKVVGSRTEGQQTF</sequence>
<evidence type="ECO:0000313" key="1">
    <source>
        <dbReference type="EMBL" id="KAB2630011.1"/>
    </source>
</evidence>
<dbReference type="OrthoDB" id="190846at2759"/>
<dbReference type="PANTHER" id="PTHR11440">
    <property type="entry name" value="LECITHIN-CHOLESTEROL ACYLTRANSFERASE-RELATED"/>
    <property type="match status" value="1"/>
</dbReference>
<reference evidence="2" key="2">
    <citation type="submission" date="2019-10" db="EMBL/GenBank/DDBJ databases">
        <title>A de novo genome assembly of a pear dwarfing rootstock.</title>
        <authorList>
            <person name="Wang F."/>
            <person name="Wang J."/>
            <person name="Li S."/>
            <person name="Zhang Y."/>
            <person name="Fang M."/>
            <person name="Ma L."/>
            <person name="Zhao Y."/>
            <person name="Jiang S."/>
        </authorList>
    </citation>
    <scope>NUCLEOTIDE SEQUENCE [LARGE SCALE GENOMIC DNA]</scope>
</reference>
<protein>
    <submittedName>
        <fullName evidence="1">Phospholipase A(1) LCAT3-like</fullName>
    </submittedName>
</protein>
<gene>
    <name evidence="1" type="ORF">D8674_007530</name>
</gene>
<dbReference type="Proteomes" id="UP000327157">
    <property type="component" value="Chromosome 12"/>
</dbReference>
<reference evidence="1 2" key="1">
    <citation type="submission" date="2019-09" db="EMBL/GenBank/DDBJ databases">
        <authorList>
            <person name="Ou C."/>
        </authorList>
    </citation>
    <scope>NUCLEOTIDE SEQUENCE [LARGE SCALE GENOMIC DNA]</scope>
    <source>
        <strain evidence="1">S2</strain>
        <tissue evidence="1">Leaf</tissue>
    </source>
</reference>
<comment type="caution">
    <text evidence="1">The sequence shown here is derived from an EMBL/GenBank/DDBJ whole genome shotgun (WGS) entry which is preliminary data.</text>
</comment>
<dbReference type="Pfam" id="PF02450">
    <property type="entry name" value="LCAT"/>
    <property type="match status" value="1"/>
</dbReference>
<dbReference type="InterPro" id="IPR003386">
    <property type="entry name" value="LACT/PDAT_acylTrfase"/>
</dbReference>
<dbReference type="GO" id="GO:0008374">
    <property type="term" value="F:O-acyltransferase activity"/>
    <property type="evidence" value="ECO:0007669"/>
    <property type="project" value="InterPro"/>
</dbReference>
<keyword evidence="2" id="KW-1185">Reference proteome</keyword>
<dbReference type="SUPFAM" id="SSF53474">
    <property type="entry name" value="alpha/beta-Hydrolases"/>
    <property type="match status" value="1"/>
</dbReference>
<organism evidence="1 2">
    <name type="scientific">Pyrus ussuriensis x Pyrus communis</name>
    <dbReference type="NCBI Taxonomy" id="2448454"/>
    <lineage>
        <taxon>Eukaryota</taxon>
        <taxon>Viridiplantae</taxon>
        <taxon>Streptophyta</taxon>
        <taxon>Embryophyta</taxon>
        <taxon>Tracheophyta</taxon>
        <taxon>Spermatophyta</taxon>
        <taxon>Magnoliopsida</taxon>
        <taxon>eudicotyledons</taxon>
        <taxon>Gunneridae</taxon>
        <taxon>Pentapetalae</taxon>
        <taxon>rosids</taxon>
        <taxon>fabids</taxon>
        <taxon>Rosales</taxon>
        <taxon>Rosaceae</taxon>
        <taxon>Amygdaloideae</taxon>
        <taxon>Maleae</taxon>
        <taxon>Pyrus</taxon>
    </lineage>
</organism>
<dbReference type="EMBL" id="SMOL01000143">
    <property type="protein sequence ID" value="KAB2630011.1"/>
    <property type="molecule type" value="Genomic_DNA"/>
</dbReference>
<evidence type="ECO:0000313" key="2">
    <source>
        <dbReference type="Proteomes" id="UP000327157"/>
    </source>
</evidence>
<dbReference type="Gene3D" id="3.40.50.1820">
    <property type="entry name" value="alpha/beta hydrolase"/>
    <property type="match status" value="1"/>
</dbReference>
<dbReference type="GO" id="GO:0006629">
    <property type="term" value="P:lipid metabolic process"/>
    <property type="evidence" value="ECO:0007669"/>
    <property type="project" value="InterPro"/>
</dbReference>
<name>A0A5N5HUS9_9ROSA</name>
<proteinExistence type="predicted"/>
<dbReference type="AlphaFoldDB" id="A0A5N5HUS9"/>